<feature type="transmembrane region" description="Helical" evidence="5">
    <location>
        <begin position="12"/>
        <end position="38"/>
    </location>
</feature>
<dbReference type="EMBL" id="CAJNOC010002502">
    <property type="protein sequence ID" value="CAF0937120.1"/>
    <property type="molecule type" value="Genomic_DNA"/>
</dbReference>
<evidence type="ECO:0000256" key="2">
    <source>
        <dbReference type="ARBA" id="ARBA00022692"/>
    </source>
</evidence>
<dbReference type="Pfam" id="PF00335">
    <property type="entry name" value="Tetraspanin"/>
    <property type="match status" value="1"/>
</dbReference>
<protein>
    <recommendedName>
        <fullName evidence="8">Tetraspanin</fullName>
    </recommendedName>
</protein>
<keyword evidence="2 5" id="KW-0812">Transmembrane</keyword>
<dbReference type="AlphaFoldDB" id="A0A814C986"/>
<organism evidence="6 7">
    <name type="scientific">Brachionus calyciflorus</name>
    <dbReference type="NCBI Taxonomy" id="104777"/>
    <lineage>
        <taxon>Eukaryota</taxon>
        <taxon>Metazoa</taxon>
        <taxon>Spiralia</taxon>
        <taxon>Gnathifera</taxon>
        <taxon>Rotifera</taxon>
        <taxon>Eurotatoria</taxon>
        <taxon>Monogononta</taxon>
        <taxon>Pseudotrocha</taxon>
        <taxon>Ploima</taxon>
        <taxon>Brachionidae</taxon>
        <taxon>Brachionus</taxon>
    </lineage>
</organism>
<proteinExistence type="predicted"/>
<dbReference type="GO" id="GO:0016020">
    <property type="term" value="C:membrane"/>
    <property type="evidence" value="ECO:0007669"/>
    <property type="project" value="UniProtKB-SubCell"/>
</dbReference>
<dbReference type="Gene3D" id="1.10.1450.10">
    <property type="entry name" value="Tetraspanin"/>
    <property type="match status" value="1"/>
</dbReference>
<dbReference type="InterPro" id="IPR008952">
    <property type="entry name" value="Tetraspanin_EC2_sf"/>
</dbReference>
<evidence type="ECO:0000256" key="4">
    <source>
        <dbReference type="ARBA" id="ARBA00023136"/>
    </source>
</evidence>
<sequence length="382" mass="43899">MKTSIKFITILRILLLIINFIFILLGLGLIITTCVLRWGNVINFSILDELKGIQNLNLVLNGLPAALIVYGCLVIVIGLIGFVGVWFSNKCLLILHECVVIIIFLVHLAGIIVVLVSWPNIELQFKKELNKTLDDINNNVDLFNLNFSDLLNLEKQCNLLLDVSTKFDCCGIMSPTDFNFLIRLKCCKVPLPNQGCLNLMIQKTKDYSIFLIVLPMGFIFLTVILSIILVIKLLYSSLYVLIGSWCPFLQKDINELEKVKHRATKLVPELRNLEYHERLLQMNLTNLRTRRLQGDLIQMYKIINSLECINLKKGIYYNLNSSGSHRKYNFRVDSQTLAREPVKKCSSWYYFLTNRIVNHWNQLPNEPIEASNINCFKAKLGE</sequence>
<comment type="caution">
    <text evidence="6">The sequence shown here is derived from an EMBL/GenBank/DDBJ whole genome shotgun (WGS) entry which is preliminary data.</text>
</comment>
<dbReference type="Proteomes" id="UP000663879">
    <property type="component" value="Unassembled WGS sequence"/>
</dbReference>
<name>A0A814C986_9BILA</name>
<evidence type="ECO:0000256" key="1">
    <source>
        <dbReference type="ARBA" id="ARBA00004141"/>
    </source>
</evidence>
<dbReference type="InterPro" id="IPR018499">
    <property type="entry name" value="Tetraspanin/Peripherin"/>
</dbReference>
<evidence type="ECO:0008006" key="8">
    <source>
        <dbReference type="Google" id="ProtNLM"/>
    </source>
</evidence>
<keyword evidence="7" id="KW-1185">Reference proteome</keyword>
<dbReference type="OrthoDB" id="6138683at2759"/>
<evidence type="ECO:0000313" key="7">
    <source>
        <dbReference type="Proteomes" id="UP000663879"/>
    </source>
</evidence>
<accession>A0A814C986</accession>
<feature type="transmembrane region" description="Helical" evidence="5">
    <location>
        <begin position="58"/>
        <end position="87"/>
    </location>
</feature>
<gene>
    <name evidence="6" type="ORF">OXX778_LOCUS13223</name>
</gene>
<evidence type="ECO:0000256" key="3">
    <source>
        <dbReference type="ARBA" id="ARBA00022989"/>
    </source>
</evidence>
<feature type="transmembrane region" description="Helical" evidence="5">
    <location>
        <begin position="99"/>
        <end position="118"/>
    </location>
</feature>
<evidence type="ECO:0000256" key="5">
    <source>
        <dbReference type="SAM" id="Phobius"/>
    </source>
</evidence>
<comment type="subcellular location">
    <subcellularLocation>
        <location evidence="1">Membrane</location>
        <topology evidence="1">Multi-pass membrane protein</topology>
    </subcellularLocation>
</comment>
<keyword evidence="4 5" id="KW-0472">Membrane</keyword>
<feature type="transmembrane region" description="Helical" evidence="5">
    <location>
        <begin position="207"/>
        <end position="231"/>
    </location>
</feature>
<reference evidence="6" key="1">
    <citation type="submission" date="2021-02" db="EMBL/GenBank/DDBJ databases">
        <authorList>
            <person name="Nowell W R."/>
        </authorList>
    </citation>
    <scope>NUCLEOTIDE SEQUENCE</scope>
    <source>
        <strain evidence="6">Ploen Becks lab</strain>
    </source>
</reference>
<keyword evidence="3 5" id="KW-1133">Transmembrane helix</keyword>
<dbReference type="PRINTS" id="PR00259">
    <property type="entry name" value="TMFOUR"/>
</dbReference>
<evidence type="ECO:0000313" key="6">
    <source>
        <dbReference type="EMBL" id="CAF0937120.1"/>
    </source>
</evidence>